<dbReference type="SUPFAM" id="SSF55120">
    <property type="entry name" value="Pseudouridine synthase"/>
    <property type="match status" value="1"/>
</dbReference>
<sequence>MALRALEAEVGLSCFLGAGQRLQGQLRSQKFPMDLQRHDVLRSGEVLHLSSLGTGTSSPSKPFHCAVYLRGSGSLQERLAQELQVPKAALRLGPRLRQPGVSVQLLSLPKGLPDKPPRETLTSGLLQDEDATLALGHTDLAEDGRSVAHRFSVVLRGLNPREAELLEDRVEEIRSNGFVNFFELALFGLAEVRHFEVGACLWAGRWSDACRLLLTANRRSSQLAPASQAFAQDDYERGLELLPSGCKGLRSLAMNLLLKRSAHEALVKSLSRADWSRYLGAVSRLAWNRAAALRLQSLPLKPQPGDLVFDEKAGEPRPVTAKEVHEERWQLRDLVLPLPRPSQAVPFSGGRLSMEAVLRELCPEEDAAPELFPLKLEQLLPKVRPLVAVPADFSWDLAEGDGIRVPCDLSRLQPSDPPTTGGRRNRREREGPALKLRATLGRTSSAEALIREVLKANPSEFQVALGRADETF</sequence>
<feature type="region of interest" description="Disordered" evidence="3">
    <location>
        <begin position="408"/>
        <end position="432"/>
    </location>
</feature>
<evidence type="ECO:0000313" key="6">
    <source>
        <dbReference type="Proteomes" id="UP001178507"/>
    </source>
</evidence>
<organism evidence="5 6">
    <name type="scientific">Effrenium voratum</name>
    <dbReference type="NCBI Taxonomy" id="2562239"/>
    <lineage>
        <taxon>Eukaryota</taxon>
        <taxon>Sar</taxon>
        <taxon>Alveolata</taxon>
        <taxon>Dinophyceae</taxon>
        <taxon>Suessiales</taxon>
        <taxon>Symbiodiniaceae</taxon>
        <taxon>Effrenium</taxon>
    </lineage>
</organism>
<comment type="caution">
    <text evidence="5">The sequence shown here is derived from an EMBL/GenBank/DDBJ whole genome shotgun (WGS) entry which is preliminary data.</text>
</comment>
<evidence type="ECO:0000256" key="2">
    <source>
        <dbReference type="ARBA" id="ARBA00023235"/>
    </source>
</evidence>
<dbReference type="GO" id="GO:0005634">
    <property type="term" value="C:nucleus"/>
    <property type="evidence" value="ECO:0007669"/>
    <property type="project" value="TreeGrafter"/>
</dbReference>
<dbReference type="Gene3D" id="3.30.2350.20">
    <property type="entry name" value="TruD, catalytic domain"/>
    <property type="match status" value="1"/>
</dbReference>
<dbReference type="InterPro" id="IPR042214">
    <property type="entry name" value="TruD_catalytic"/>
</dbReference>
<dbReference type="InterPro" id="IPR011760">
    <property type="entry name" value="PsdUridine_synth_TruD_insert"/>
</dbReference>
<dbReference type="Gene3D" id="1.10.1510.30">
    <property type="match status" value="1"/>
</dbReference>
<dbReference type="GO" id="GO:0009982">
    <property type="term" value="F:pseudouridine synthase activity"/>
    <property type="evidence" value="ECO:0007669"/>
    <property type="project" value="InterPro"/>
</dbReference>
<dbReference type="PANTHER" id="PTHR13326">
    <property type="entry name" value="TRNA PSEUDOURIDINE SYNTHASE D"/>
    <property type="match status" value="1"/>
</dbReference>
<protein>
    <recommendedName>
        <fullName evidence="4">TRUD domain-containing protein</fullName>
    </recommendedName>
</protein>
<dbReference type="AlphaFoldDB" id="A0AA36HRN1"/>
<dbReference type="InterPro" id="IPR020103">
    <property type="entry name" value="PsdUridine_synth_cat_dom_sf"/>
</dbReference>
<dbReference type="Proteomes" id="UP001178507">
    <property type="component" value="Unassembled WGS sequence"/>
</dbReference>
<name>A0AA36HRN1_9DINO</name>
<dbReference type="Pfam" id="PF01142">
    <property type="entry name" value="TruD"/>
    <property type="match status" value="1"/>
</dbReference>
<evidence type="ECO:0000259" key="4">
    <source>
        <dbReference type="PROSITE" id="PS50984"/>
    </source>
</evidence>
<reference evidence="5" key="1">
    <citation type="submission" date="2023-08" db="EMBL/GenBank/DDBJ databases">
        <authorList>
            <person name="Chen Y."/>
            <person name="Shah S."/>
            <person name="Dougan E. K."/>
            <person name="Thang M."/>
            <person name="Chan C."/>
        </authorList>
    </citation>
    <scope>NUCLEOTIDE SEQUENCE</scope>
</reference>
<evidence type="ECO:0000256" key="3">
    <source>
        <dbReference type="SAM" id="MobiDB-lite"/>
    </source>
</evidence>
<dbReference type="PROSITE" id="PS50984">
    <property type="entry name" value="TRUD"/>
    <property type="match status" value="1"/>
</dbReference>
<evidence type="ECO:0000313" key="5">
    <source>
        <dbReference type="EMBL" id="CAJ1373387.1"/>
    </source>
</evidence>
<dbReference type="EMBL" id="CAUJNA010000191">
    <property type="protein sequence ID" value="CAJ1373387.1"/>
    <property type="molecule type" value="Genomic_DNA"/>
</dbReference>
<keyword evidence="6" id="KW-1185">Reference proteome</keyword>
<dbReference type="PANTHER" id="PTHR13326:SF21">
    <property type="entry name" value="PSEUDOURIDYLATE SYNTHASE PUS7L"/>
    <property type="match status" value="1"/>
</dbReference>
<accession>A0AA36HRN1</accession>
<dbReference type="InterPro" id="IPR001656">
    <property type="entry name" value="PsdUridine_synth_TruD"/>
</dbReference>
<feature type="domain" description="TRUD" evidence="4">
    <location>
        <begin position="177"/>
        <end position="389"/>
    </location>
</feature>
<dbReference type="GO" id="GO:0003723">
    <property type="term" value="F:RNA binding"/>
    <property type="evidence" value="ECO:0007669"/>
    <property type="project" value="InterPro"/>
</dbReference>
<keyword evidence="2" id="KW-0413">Isomerase</keyword>
<evidence type="ECO:0000256" key="1">
    <source>
        <dbReference type="ARBA" id="ARBA00007953"/>
    </source>
</evidence>
<dbReference type="GO" id="GO:0001522">
    <property type="term" value="P:pseudouridine synthesis"/>
    <property type="evidence" value="ECO:0007669"/>
    <property type="project" value="InterPro"/>
</dbReference>
<gene>
    <name evidence="5" type="ORF">EVOR1521_LOCUS3219</name>
</gene>
<comment type="similarity">
    <text evidence="1">Belongs to the pseudouridine synthase TruD family.</text>
</comment>
<proteinExistence type="inferred from homology"/>